<gene>
    <name evidence="1" type="ORF">GK108_05290</name>
</gene>
<organism evidence="1 2">
    <name type="scientific">Spirosoma terrae</name>
    <dbReference type="NCBI Taxonomy" id="1968276"/>
    <lineage>
        <taxon>Bacteria</taxon>
        <taxon>Pseudomonadati</taxon>
        <taxon>Bacteroidota</taxon>
        <taxon>Cytophagia</taxon>
        <taxon>Cytophagales</taxon>
        <taxon>Cytophagaceae</taxon>
        <taxon>Spirosoma</taxon>
    </lineage>
</organism>
<dbReference type="Proteomes" id="UP000474175">
    <property type="component" value="Unassembled WGS sequence"/>
</dbReference>
<evidence type="ECO:0000313" key="1">
    <source>
        <dbReference type="EMBL" id="NDU94279.1"/>
    </source>
</evidence>
<name>A0A6L9LBR7_9BACT</name>
<accession>A0A6L9LBR7</accession>
<comment type="caution">
    <text evidence="1">The sequence shown here is derived from an EMBL/GenBank/DDBJ whole genome shotgun (WGS) entry which is preliminary data.</text>
</comment>
<dbReference type="Gene3D" id="3.90.1480.10">
    <property type="entry name" value="Alpha-2,3-sialyltransferase"/>
    <property type="match status" value="1"/>
</dbReference>
<dbReference type="RefSeq" id="WP_163944001.1">
    <property type="nucleotide sequence ID" value="NZ_JAAFZH010000002.1"/>
</dbReference>
<dbReference type="EMBL" id="JAAFZH010000002">
    <property type="protein sequence ID" value="NDU94279.1"/>
    <property type="molecule type" value="Genomic_DNA"/>
</dbReference>
<sequence length="304" mass="34827">MLEVAFNSVVTFLSNLAATLLSAAKVLLRSRWGVRLPAPQQPNCSVLGNGPSLTDSLENHLDFLQQTELICVNGFAITDYFTRLKPANYILADPNCFTFNETTVGREDLHQILAALINDVDWPMRLFIPQLARGSYFIRQLEAGNSRIELVYYNPTIVRGYAWFRHWMYTTNLGMPQAQTVIVTALFLMINRGFEQVFLFGADTSWHEQIRISDTNQLEIKQIHFYDKPKSVDFQPVYSDANRTKTFTMASQFLSLHKVFRGYEVLRDYADYRKVRVLNASSKSYIDALERVKITRSANQPAGE</sequence>
<protein>
    <recommendedName>
        <fullName evidence="3">DUF115 domain-containing protein</fullName>
    </recommendedName>
</protein>
<dbReference type="AlphaFoldDB" id="A0A6L9LBR7"/>
<reference evidence="1 2" key="1">
    <citation type="submission" date="2020-02" db="EMBL/GenBank/DDBJ databases">
        <title>Draft genome sequence of two Spirosoma agri KCTC 52727 and Spirosoma terrae KCTC 52035.</title>
        <authorList>
            <person name="Rojas J."/>
            <person name="Ambika Manirajan B."/>
            <person name="Suarez C."/>
            <person name="Ratering S."/>
            <person name="Schnell S."/>
        </authorList>
    </citation>
    <scope>NUCLEOTIDE SEQUENCE [LARGE SCALE GENOMIC DNA]</scope>
    <source>
        <strain evidence="1 2">KCTC 52035</strain>
    </source>
</reference>
<evidence type="ECO:0000313" key="2">
    <source>
        <dbReference type="Proteomes" id="UP000474175"/>
    </source>
</evidence>
<proteinExistence type="predicted"/>
<evidence type="ECO:0008006" key="3">
    <source>
        <dbReference type="Google" id="ProtNLM"/>
    </source>
</evidence>
<keyword evidence="2" id="KW-1185">Reference proteome</keyword>